<organism evidence="2 3">
    <name type="scientific">Promicromonospora sukumoe</name>
    <dbReference type="NCBI Taxonomy" id="88382"/>
    <lineage>
        <taxon>Bacteria</taxon>
        <taxon>Bacillati</taxon>
        <taxon>Actinomycetota</taxon>
        <taxon>Actinomycetes</taxon>
        <taxon>Micrococcales</taxon>
        <taxon>Promicromonosporaceae</taxon>
        <taxon>Promicromonospora</taxon>
    </lineage>
</organism>
<protein>
    <submittedName>
        <fullName evidence="2">Uncharacterized protein</fullName>
    </submittedName>
</protein>
<gene>
    <name evidence="2" type="ORF">FHX71_001602</name>
</gene>
<dbReference type="AlphaFoldDB" id="A0A7W3PD72"/>
<dbReference type="Proteomes" id="UP000540568">
    <property type="component" value="Unassembled WGS sequence"/>
</dbReference>
<feature type="region of interest" description="Disordered" evidence="1">
    <location>
        <begin position="1"/>
        <end position="46"/>
    </location>
</feature>
<comment type="caution">
    <text evidence="2">The sequence shown here is derived from an EMBL/GenBank/DDBJ whole genome shotgun (WGS) entry which is preliminary data.</text>
</comment>
<keyword evidence="3" id="KW-1185">Reference proteome</keyword>
<dbReference type="EMBL" id="JACGWV010000001">
    <property type="protein sequence ID" value="MBA8807660.1"/>
    <property type="molecule type" value="Genomic_DNA"/>
</dbReference>
<evidence type="ECO:0000313" key="2">
    <source>
        <dbReference type="EMBL" id="MBA8807660.1"/>
    </source>
</evidence>
<evidence type="ECO:0000256" key="1">
    <source>
        <dbReference type="SAM" id="MobiDB-lite"/>
    </source>
</evidence>
<name>A0A7W3PD72_9MICO</name>
<accession>A0A7W3PD72</accession>
<sequence length="114" mass="11975">MGTLEPRPLVAGSGPRPDVGPHQPVAGRRPVPDGGAHPQANAGNVRRAAGDVLEPILAVLGPERIARAAVAWAIQLEPRFLYGRFGTRLVFESLRRRASPVCGGDGVLGIGWAE</sequence>
<reference evidence="2 3" key="1">
    <citation type="submission" date="2020-07" db="EMBL/GenBank/DDBJ databases">
        <title>Sequencing the genomes of 1000 actinobacteria strains.</title>
        <authorList>
            <person name="Klenk H.-P."/>
        </authorList>
    </citation>
    <scope>NUCLEOTIDE SEQUENCE [LARGE SCALE GENOMIC DNA]</scope>
    <source>
        <strain evidence="2 3">DSM 44121</strain>
    </source>
</reference>
<evidence type="ECO:0000313" key="3">
    <source>
        <dbReference type="Proteomes" id="UP000540568"/>
    </source>
</evidence>
<proteinExistence type="predicted"/>